<dbReference type="Proteomes" id="UP000045782">
    <property type="component" value="Unassembled WGS sequence"/>
</dbReference>
<evidence type="ECO:0000313" key="2">
    <source>
        <dbReference type="Proteomes" id="UP000045782"/>
    </source>
</evidence>
<proteinExistence type="predicted"/>
<gene>
    <name evidence="1" type="ORF">ERS075579_03979</name>
</gene>
<evidence type="ECO:0000313" key="1">
    <source>
        <dbReference type="EMBL" id="CPV66320.1"/>
    </source>
</evidence>
<reference evidence="1 2" key="1">
    <citation type="submission" date="2015-03" db="EMBL/GenBank/DDBJ databases">
        <authorList>
            <person name="Murphy D."/>
        </authorList>
    </citation>
    <scope>NUCLEOTIDE SEQUENCE [LARGE SCALE GENOMIC DNA]</scope>
    <source>
        <strain evidence="1 2">PAP088</strain>
    </source>
</reference>
<name>A0A0U0ZS78_9MYCO</name>
<sequence>MAYRTDIVDGMARIAVPAEAVTYLPDGTVAFNLDPDEARWAGWHLTIVAWAAGGRMPSDDYPREVRVSPGLEHAVRVSVNDSWADIPLEEAEKLRTNIATIMDVQRNHISAGTRSSATLTIPHTAP</sequence>
<dbReference type="RefSeq" id="WP_052619017.1">
    <property type="nucleotide sequence ID" value="NZ_CSWP01000009.1"/>
</dbReference>
<dbReference type="EMBL" id="CSWP01000009">
    <property type="protein sequence ID" value="CPV66320.1"/>
    <property type="molecule type" value="Genomic_DNA"/>
</dbReference>
<protein>
    <submittedName>
        <fullName evidence="1">Uncharacterized protein</fullName>
    </submittedName>
</protein>
<accession>A0A0U0ZS78</accession>
<organism evidence="1 2">
    <name type="scientific">Mycobacteroides abscessus</name>
    <dbReference type="NCBI Taxonomy" id="36809"/>
    <lineage>
        <taxon>Bacteria</taxon>
        <taxon>Bacillati</taxon>
        <taxon>Actinomycetota</taxon>
        <taxon>Actinomycetes</taxon>
        <taxon>Mycobacteriales</taxon>
        <taxon>Mycobacteriaceae</taxon>
        <taxon>Mycobacteroides</taxon>
    </lineage>
</organism>
<dbReference type="AlphaFoldDB" id="A0A0U0ZS78"/>